<dbReference type="SUPFAM" id="SSF53383">
    <property type="entry name" value="PLP-dependent transferases"/>
    <property type="match status" value="1"/>
</dbReference>
<evidence type="ECO:0000256" key="3">
    <source>
        <dbReference type="ARBA" id="ARBA00022793"/>
    </source>
</evidence>
<dbReference type="GeneID" id="89507938"/>
<keyword evidence="3" id="KW-0210">Decarboxylase</keyword>
<gene>
    <name evidence="8" type="ORF">SAMN02745229_02935</name>
</gene>
<dbReference type="RefSeq" id="WP_073388857.1">
    <property type="nucleotide sequence ID" value="NZ_FQXK01000027.1"/>
</dbReference>
<evidence type="ECO:0000259" key="6">
    <source>
        <dbReference type="Pfam" id="PF01276"/>
    </source>
</evidence>
<dbReference type="STRING" id="1121131.SAMN02745229_02935"/>
<dbReference type="InterPro" id="IPR015424">
    <property type="entry name" value="PyrdxlP-dep_Trfase"/>
</dbReference>
<evidence type="ECO:0000256" key="5">
    <source>
        <dbReference type="ARBA" id="ARBA00023239"/>
    </source>
</evidence>
<organism evidence="8 9">
    <name type="scientific">Butyrivibrio fibrisolvens DSM 3071</name>
    <dbReference type="NCBI Taxonomy" id="1121131"/>
    <lineage>
        <taxon>Bacteria</taxon>
        <taxon>Bacillati</taxon>
        <taxon>Bacillota</taxon>
        <taxon>Clostridia</taxon>
        <taxon>Lachnospirales</taxon>
        <taxon>Lachnospiraceae</taxon>
        <taxon>Butyrivibrio</taxon>
    </lineage>
</organism>
<dbReference type="Gene3D" id="3.40.640.10">
    <property type="entry name" value="Type I PLP-dependent aspartate aminotransferase-like (Major domain)"/>
    <property type="match status" value="1"/>
</dbReference>
<comment type="cofactor">
    <cofactor evidence="1">
        <name>pyridoxal 5'-phosphate</name>
        <dbReference type="ChEBI" id="CHEBI:597326"/>
    </cofactor>
</comment>
<dbReference type="AlphaFoldDB" id="A0A1M6ADC4"/>
<evidence type="ECO:0000256" key="2">
    <source>
        <dbReference type="ARBA" id="ARBA00010671"/>
    </source>
</evidence>
<sequence length="498" mass="55396">MGELWDKLTELSNSDMYPFHMPGHKRNIDTGMSTDLFFDRDITEIDDFDNLHDASSLLYTCQKRANDLYKAGETFFLVNGSTCGVLSAVSAVAGDGDTILTARNCHKSLFHAAYLRNLNLKYLYPENTSGFGFCGPVSPDDVADALMNNTEVKAVFITSPTYEGVYSDIRKIADIAHSHGLPLIVDEAHGAHLDIAEGMPEGAIAQGADIVIHSLHKTLPSVTQTALLHVNGDLVDRDRLKRFLRIYQSSSPSYLMMASIDDCITYMMQHGDEYAKALLSYHDQILDVAGRLRHLEVPGYSVVNDPCKIVISCRNTSITGTQLYDILRSRYGLQPEMACESYVLMIITGMDTQKGIERLIEALEDIDGAIESKIDEFDSETDHELNPDCISEGYFENDHEVNTKDNSEANNESDIRHERLTRSISLRNAWDREHEYIPLDSAPGRVAGDFVNLYPPGIPLVVPGEEISADLIKAIKEDLDKGLNVQGIEQKSLIRVVV</sequence>
<keyword evidence="4" id="KW-0663">Pyridoxal phosphate</keyword>
<protein>
    <submittedName>
        <fullName evidence="8">Arginine/lysine/ornithine decarboxylase</fullName>
    </submittedName>
</protein>
<dbReference type="InterPro" id="IPR000310">
    <property type="entry name" value="Orn/Lys/Arg_deCO2ase_major_dom"/>
</dbReference>
<dbReference type="PANTHER" id="PTHR43277:SF4">
    <property type="entry name" value="ARGININE DECARBOXYLASE"/>
    <property type="match status" value="1"/>
</dbReference>
<dbReference type="Proteomes" id="UP000184278">
    <property type="component" value="Unassembled WGS sequence"/>
</dbReference>
<keyword evidence="5" id="KW-0456">Lyase</keyword>
<dbReference type="InterPro" id="IPR052357">
    <property type="entry name" value="Orn_Lys_Arg_decarboxylase-I"/>
</dbReference>
<keyword evidence="9" id="KW-1185">Reference proteome</keyword>
<comment type="similarity">
    <text evidence="2">Belongs to the Orn/Lys/Arg decarboxylase class-I family.</text>
</comment>
<evidence type="ECO:0000256" key="1">
    <source>
        <dbReference type="ARBA" id="ARBA00001933"/>
    </source>
</evidence>
<dbReference type="Pfam" id="PF01276">
    <property type="entry name" value="OKR_DC_1"/>
    <property type="match status" value="1"/>
</dbReference>
<proteinExistence type="inferred from homology"/>
<evidence type="ECO:0000313" key="8">
    <source>
        <dbReference type="EMBL" id="SHI34554.1"/>
    </source>
</evidence>
<dbReference type="OrthoDB" id="9815233at2"/>
<dbReference type="EMBL" id="FQXK01000027">
    <property type="protein sequence ID" value="SHI34554.1"/>
    <property type="molecule type" value="Genomic_DNA"/>
</dbReference>
<evidence type="ECO:0000313" key="9">
    <source>
        <dbReference type="Proteomes" id="UP000184278"/>
    </source>
</evidence>
<dbReference type="InterPro" id="IPR008286">
    <property type="entry name" value="Prn/Lys/Arg_de-COase_C"/>
</dbReference>
<evidence type="ECO:0000256" key="4">
    <source>
        <dbReference type="ARBA" id="ARBA00022898"/>
    </source>
</evidence>
<accession>A0A1M6ADC4</accession>
<dbReference type="PANTHER" id="PTHR43277">
    <property type="entry name" value="ARGININE DECARBOXYLASE"/>
    <property type="match status" value="1"/>
</dbReference>
<reference evidence="9" key="1">
    <citation type="submission" date="2016-11" db="EMBL/GenBank/DDBJ databases">
        <authorList>
            <person name="Varghese N."/>
            <person name="Submissions S."/>
        </authorList>
    </citation>
    <scope>NUCLEOTIDE SEQUENCE [LARGE SCALE GENOMIC DNA]</scope>
    <source>
        <strain evidence="9">DSM 3071</strain>
    </source>
</reference>
<dbReference type="Pfam" id="PF03711">
    <property type="entry name" value="OKR_DC_1_C"/>
    <property type="match status" value="1"/>
</dbReference>
<dbReference type="GO" id="GO:0016831">
    <property type="term" value="F:carboxy-lyase activity"/>
    <property type="evidence" value="ECO:0007669"/>
    <property type="project" value="UniProtKB-KW"/>
</dbReference>
<dbReference type="Gene3D" id="3.90.105.10">
    <property type="entry name" value="Molybdopterin biosynthesis moea protein, domain 2"/>
    <property type="match status" value="1"/>
</dbReference>
<name>A0A1M6ADC4_BUTFI</name>
<feature type="domain" description="Orn/Lys/Arg decarboxylases family 1 pyridoxal-P attachment site" evidence="6">
    <location>
        <begin position="4"/>
        <end position="271"/>
    </location>
</feature>
<dbReference type="InterPro" id="IPR015421">
    <property type="entry name" value="PyrdxlP-dep_Trfase_major"/>
</dbReference>
<feature type="domain" description="Orn/Lys/Arg decarboxylase C-terminal" evidence="7">
    <location>
        <begin position="417"/>
        <end position="469"/>
    </location>
</feature>
<evidence type="ECO:0000259" key="7">
    <source>
        <dbReference type="Pfam" id="PF03711"/>
    </source>
</evidence>